<accession>A0A968G933</accession>
<evidence type="ECO:0000313" key="2">
    <source>
        <dbReference type="Proteomes" id="UP000711995"/>
    </source>
</evidence>
<comment type="caution">
    <text evidence="1">The sequence shown here is derived from an EMBL/GenBank/DDBJ whole genome shotgun (WGS) entry which is preliminary data.</text>
</comment>
<gene>
    <name evidence="1" type="ORF">HCT14_04935</name>
</gene>
<proteinExistence type="predicted"/>
<sequence>MAGNKNFFALILDLLVGNKNDPEKEKARMLRGVEAILKKRSKYFKVGSLQVQVGMARFFHDIHTVVGPASSSLENMVKSQQVRALVIESFLSKDSQKTIALLRGEEIDKVYAKMRNAEALKSHILSGVGEISDLLSNPQIANQVNLVYSYLLSFGEFCTYDYFYLLHKFDDSYPENHYKYKPTFHPVAVSSMIDALDEFLHIALGVVGGIDWNKVFSILEQYRGSNIINRTAFDKVLASTREMLHEETIQLIIRLAKQDPYYEAVYKPTTIDITKPYIASLTEEANKQIGRVVSLERSRLMSKVLQEIFNTTEVSSFLKNYTKDKNNSMFLGKGVLEYQYHEVLNTAVLFNYEYLQKDVKNLVDLLILKGKWSQNMHYREFSDAFQALLSSADEILAFDAVLTDESTRMSRLRNALRSVDRDKFAKNTVNGIVEEINNDARSVMMKIASNYTVLGRYLKLYIEDYKLQLKSEIIINWREIEKASDRQNLGKLMVELYTKIYYLVQMFQQFSSK</sequence>
<dbReference type="Proteomes" id="UP000711995">
    <property type="component" value="Unassembled WGS sequence"/>
</dbReference>
<reference evidence="1 2" key="1">
    <citation type="submission" date="2020-03" db="EMBL/GenBank/DDBJ databases">
        <title>Spirochaetal bacteria isolated from arthropods constitute a novel genus Entomospira genus novum within the order Spirochaetales.</title>
        <authorList>
            <person name="Grana-Miraglia L."/>
            <person name="Sikutova S."/>
            <person name="Fingerle V."/>
            <person name="Sing A."/>
            <person name="Castillo-Ramirez S."/>
            <person name="Margos G."/>
            <person name="Rudolf I."/>
        </authorList>
    </citation>
    <scope>NUCLEOTIDE SEQUENCE [LARGE SCALE GENOMIC DNA]</scope>
    <source>
        <strain evidence="1 2">BR193</strain>
    </source>
</reference>
<name>A0A968G933_9SPIO</name>
<dbReference type="EMBL" id="JAATLJ010000001">
    <property type="protein sequence ID" value="NIZ40848.1"/>
    <property type="molecule type" value="Genomic_DNA"/>
</dbReference>
<dbReference type="AlphaFoldDB" id="A0A968G933"/>
<protein>
    <submittedName>
        <fullName evidence="1">Uncharacterized protein</fullName>
    </submittedName>
</protein>
<evidence type="ECO:0000313" key="1">
    <source>
        <dbReference type="EMBL" id="NIZ40848.1"/>
    </source>
</evidence>
<dbReference type="RefSeq" id="WP_167700436.1">
    <property type="nucleotide sequence ID" value="NZ_CP118174.1"/>
</dbReference>
<organism evidence="1 2">
    <name type="scientific">Entomospira entomophila</name>
    <dbReference type="NCBI Taxonomy" id="2719988"/>
    <lineage>
        <taxon>Bacteria</taxon>
        <taxon>Pseudomonadati</taxon>
        <taxon>Spirochaetota</taxon>
        <taxon>Spirochaetia</taxon>
        <taxon>Spirochaetales</taxon>
        <taxon>Spirochaetaceae</taxon>
        <taxon>Entomospira</taxon>
    </lineage>
</organism>
<keyword evidence="2" id="KW-1185">Reference proteome</keyword>